<organism evidence="2">
    <name type="scientific">Singulisphaera sp. Ch08</name>
    <dbReference type="NCBI Taxonomy" id="3120278"/>
    <lineage>
        <taxon>Bacteria</taxon>
        <taxon>Pseudomonadati</taxon>
        <taxon>Planctomycetota</taxon>
        <taxon>Planctomycetia</taxon>
        <taxon>Isosphaerales</taxon>
        <taxon>Isosphaeraceae</taxon>
        <taxon>Singulisphaera</taxon>
    </lineage>
</organism>
<feature type="domain" description="DUF5615" evidence="1">
    <location>
        <begin position="1"/>
        <end position="110"/>
    </location>
</feature>
<dbReference type="AlphaFoldDB" id="A0AAU7CAA4"/>
<sequence>MLLKLDEKLGERGRQLFTDAGHNVATVAEQGLTGADDRRLIEVCGAERRCLVTLDLDFSNPFLFPPEHYAGIAVLRPRRLIPVELYATVNTLIAALARNPIEGKLWTVERNRIRVHLPVEESPDEDE</sequence>
<protein>
    <submittedName>
        <fullName evidence="2">DUF5615 family PIN-like protein</fullName>
    </submittedName>
</protein>
<proteinExistence type="predicted"/>
<name>A0AAU7CAA4_9BACT</name>
<dbReference type="EMBL" id="CP155447">
    <property type="protein sequence ID" value="XBH02060.1"/>
    <property type="molecule type" value="Genomic_DNA"/>
</dbReference>
<evidence type="ECO:0000313" key="2">
    <source>
        <dbReference type="EMBL" id="XBH02060.1"/>
    </source>
</evidence>
<dbReference type="InterPro" id="IPR041049">
    <property type="entry name" value="DUF5615"/>
</dbReference>
<gene>
    <name evidence="2" type="ORF">V5E97_27540</name>
</gene>
<dbReference type="RefSeq" id="WP_406694803.1">
    <property type="nucleotide sequence ID" value="NZ_CP155447.1"/>
</dbReference>
<reference evidence="2" key="1">
    <citation type="submission" date="2024-05" db="EMBL/GenBank/DDBJ databases">
        <title>Planctomycetes of the genus Singulisphaera possess chitinolytic capabilities.</title>
        <authorList>
            <person name="Ivanova A."/>
        </authorList>
    </citation>
    <scope>NUCLEOTIDE SEQUENCE</scope>
    <source>
        <strain evidence="2">Ch08T</strain>
    </source>
</reference>
<accession>A0AAU7CAA4</accession>
<dbReference type="Pfam" id="PF18480">
    <property type="entry name" value="DUF5615"/>
    <property type="match status" value="1"/>
</dbReference>
<evidence type="ECO:0000259" key="1">
    <source>
        <dbReference type="Pfam" id="PF18480"/>
    </source>
</evidence>